<evidence type="ECO:0000259" key="8">
    <source>
        <dbReference type="PROSITE" id="PS52029"/>
    </source>
</evidence>
<dbReference type="eggNOG" id="COG2989">
    <property type="taxonomic scope" value="Bacteria"/>
</dbReference>
<dbReference type="InterPro" id="IPR005490">
    <property type="entry name" value="LD_TPept_cat_dom"/>
</dbReference>
<dbReference type="EMBL" id="CP002175">
    <property type="protein sequence ID" value="ADO77569.1"/>
    <property type="molecule type" value="Genomic_DNA"/>
</dbReference>
<dbReference type="InterPro" id="IPR045380">
    <property type="entry name" value="LD_TPept_scaffold_dom"/>
</dbReference>
<keyword evidence="10" id="KW-1185">Reference proteome</keyword>
<dbReference type="Pfam" id="PF03734">
    <property type="entry name" value="YkuD"/>
    <property type="match status" value="1"/>
</dbReference>
<dbReference type="GO" id="GO:0071555">
    <property type="term" value="P:cell wall organization"/>
    <property type="evidence" value="ECO:0007669"/>
    <property type="project" value="UniProtKB-UniRule"/>
</dbReference>
<dbReference type="SUPFAM" id="SSF47090">
    <property type="entry name" value="PGBD-like"/>
    <property type="match status" value="1"/>
</dbReference>
<dbReference type="GO" id="GO:0016740">
    <property type="term" value="F:transferase activity"/>
    <property type="evidence" value="ECO:0007669"/>
    <property type="project" value="UniProtKB-KW"/>
</dbReference>
<dbReference type="GO" id="GO:0009252">
    <property type="term" value="P:peptidoglycan biosynthetic process"/>
    <property type="evidence" value="ECO:0007669"/>
    <property type="project" value="UniProtKB-UniPathway"/>
</dbReference>
<gene>
    <name evidence="9" type="ordered locus">Hprae_1442</name>
</gene>
<evidence type="ECO:0000256" key="3">
    <source>
        <dbReference type="ARBA" id="ARBA00022960"/>
    </source>
</evidence>
<evidence type="ECO:0000256" key="5">
    <source>
        <dbReference type="ARBA" id="ARBA00023316"/>
    </source>
</evidence>
<evidence type="ECO:0000256" key="1">
    <source>
        <dbReference type="ARBA" id="ARBA00004752"/>
    </source>
</evidence>
<keyword evidence="7" id="KW-0732">Signal</keyword>
<dbReference type="InterPro" id="IPR036366">
    <property type="entry name" value="PGBDSf"/>
</dbReference>
<feature type="active site" description="Nucleophile" evidence="6">
    <location>
        <position position="464"/>
    </location>
</feature>
<dbReference type="UniPathway" id="UPA00219"/>
<dbReference type="CDD" id="cd16913">
    <property type="entry name" value="YkuD_like"/>
    <property type="match status" value="1"/>
</dbReference>
<sequence>MKKNLLLFFIVFSLLVFSPNLEAEAQLAMSIRNHLLVIEEYNGDFPEGSKIKFYPELIEFYQQRHYNSIWLDQNGFKRDAKALLTAIQNSYQEGLDPEVYHLAYIKKAFESDLNTNSIAKKALLDILLTDAYLDLASDYLNGKINAEIIIEDNNYQADSLQSKKLLNALLAKENIEESLNSNLPKTKAYQKLREKLFYYRDSGQINAWPQIKGKQILTKNSKGVRVKELRQNLKAKNYLTENNSKQDYIFTEQLKEAVMKFQVDYGLTPDGVVGPKTLKALNIPLSERIKQLIVNMERWRWLPENLGDRYIYVNIANYKLKLYEEQQKIMEMKTIVGKKQRSTPVFSDEIKYLVLNPYWYVPHTIAVEDKLPLIKKDLNYLEDKNYSLFKYIGNNRLEKIDPTKVDWTKITKDNFNYLLRQNPGDQNALGRIKFMFPNKFSIYLHDTPSQYLFSEQERSFSSGCIRIEKPINLAEYLLIDQEKWGRENIEAAIKKDKEKIVYLKKPIKIYLQYNTAWVDKENNLNFREDIYNRDQKIIDHYFKKDI</sequence>
<dbReference type="InterPro" id="IPR002477">
    <property type="entry name" value="Peptidoglycan-bd-like"/>
</dbReference>
<reference evidence="10" key="1">
    <citation type="submission" date="2010-10" db="EMBL/GenBank/DDBJ databases">
        <title>The complete genome of Halanaerobium praevalens DSM 2228.</title>
        <authorList>
            <consortium name="US DOE Joint Genome Institute (JGI-PGF)"/>
            <person name="Lucas S."/>
            <person name="Copeland A."/>
            <person name="Lapidus A."/>
            <person name="Glavina del Rio T."/>
            <person name="Dalin E."/>
            <person name="Tice H."/>
            <person name="Bruce D."/>
            <person name="Goodwin L."/>
            <person name="Pitluck S."/>
            <person name="Kyrpides N."/>
            <person name="Mavromatis K."/>
            <person name="Ivanova N."/>
            <person name="Ovchinnikova G."/>
            <person name="Chertkov O."/>
            <person name="Detter J.C."/>
            <person name="Han C."/>
            <person name="Larimer F."/>
            <person name="Land M."/>
            <person name="Hauser L."/>
            <person name="Markowitz V."/>
            <person name="Cheng J.-F."/>
            <person name="Hugenholtz P."/>
            <person name="Woyke T."/>
            <person name="Wu D."/>
            <person name="Tindall B."/>
            <person name="Pomrenke H.G."/>
            <person name="Brambilla E."/>
            <person name="Klenk H.-P."/>
            <person name="Eisen J.A."/>
        </authorList>
    </citation>
    <scope>NUCLEOTIDE SEQUENCE [LARGE SCALE GENOMIC DNA]</scope>
    <source>
        <strain evidence="10">ATCC 33744 / DSM 2228 / GSL</strain>
    </source>
</reference>
<keyword evidence="2" id="KW-0808">Transferase</keyword>
<keyword evidence="3 6" id="KW-0133">Cell shape</keyword>
<dbReference type="PATRIC" id="fig|572479.3.peg.1462"/>
<comment type="pathway">
    <text evidence="1 6">Cell wall biogenesis; peptidoglycan biosynthesis.</text>
</comment>
<dbReference type="Proteomes" id="UP000006866">
    <property type="component" value="Chromosome"/>
</dbReference>
<dbReference type="PANTHER" id="PTHR41533">
    <property type="entry name" value="L,D-TRANSPEPTIDASE HI_1667-RELATED"/>
    <property type="match status" value="1"/>
</dbReference>
<dbReference type="InterPro" id="IPR052905">
    <property type="entry name" value="LD-transpeptidase_YkuD-like"/>
</dbReference>
<evidence type="ECO:0000256" key="7">
    <source>
        <dbReference type="SAM" id="SignalP"/>
    </source>
</evidence>
<dbReference type="PANTHER" id="PTHR41533:SF2">
    <property type="entry name" value="BLR7131 PROTEIN"/>
    <property type="match status" value="1"/>
</dbReference>
<dbReference type="InterPro" id="IPR036365">
    <property type="entry name" value="PGBD-like_sf"/>
</dbReference>
<dbReference type="InterPro" id="IPR038063">
    <property type="entry name" value="Transpep_catalytic_dom"/>
</dbReference>
<feature type="chain" id="PRO_5039330713" evidence="7">
    <location>
        <begin position="24"/>
        <end position="546"/>
    </location>
</feature>
<dbReference type="RefSeq" id="WP_014553592.1">
    <property type="nucleotide sequence ID" value="NC_017455.1"/>
</dbReference>
<keyword evidence="4 6" id="KW-0573">Peptidoglycan synthesis</keyword>
<dbReference type="Gene3D" id="2.40.440.10">
    <property type="entry name" value="L,D-transpeptidase catalytic domain-like"/>
    <property type="match status" value="1"/>
</dbReference>
<evidence type="ECO:0000256" key="6">
    <source>
        <dbReference type="PROSITE-ProRule" id="PRU01373"/>
    </source>
</evidence>
<feature type="active site" description="Proton donor/acceptor" evidence="6">
    <location>
        <position position="445"/>
    </location>
</feature>
<dbReference type="Gene3D" id="1.10.101.10">
    <property type="entry name" value="PGBD-like superfamily/PGBD"/>
    <property type="match status" value="1"/>
</dbReference>
<evidence type="ECO:0000256" key="2">
    <source>
        <dbReference type="ARBA" id="ARBA00022679"/>
    </source>
</evidence>
<dbReference type="Pfam" id="PF20142">
    <property type="entry name" value="Scaffold"/>
    <property type="match status" value="1"/>
</dbReference>
<dbReference type="SUPFAM" id="SSF141523">
    <property type="entry name" value="L,D-transpeptidase catalytic domain-like"/>
    <property type="match status" value="1"/>
</dbReference>
<dbReference type="PROSITE" id="PS52029">
    <property type="entry name" value="LD_TPASE"/>
    <property type="match status" value="1"/>
</dbReference>
<evidence type="ECO:0000256" key="4">
    <source>
        <dbReference type="ARBA" id="ARBA00022984"/>
    </source>
</evidence>
<dbReference type="STRING" id="572479.Hprae_1442"/>
<name>E3DNL9_HALPG</name>
<evidence type="ECO:0000313" key="9">
    <source>
        <dbReference type="EMBL" id="ADO77569.1"/>
    </source>
</evidence>
<reference evidence="9 10" key="2">
    <citation type="journal article" date="2011" name="Stand. Genomic Sci.">
        <title>Complete genome sequence of the extremely halophilic Halanaerobium praevalens type strain (GSL).</title>
        <authorList>
            <person name="Ivanova N."/>
            <person name="Sikorski J."/>
            <person name="Chertkov O."/>
            <person name="Nolan M."/>
            <person name="Lucas S."/>
            <person name="Hammon N."/>
            <person name="Deshpande S."/>
            <person name="Cheng J.F."/>
            <person name="Tapia R."/>
            <person name="Han C."/>
            <person name="Goodwin L."/>
            <person name="Pitluck S."/>
            <person name="Huntemann M."/>
            <person name="Liolios K."/>
            <person name="Pagani I."/>
            <person name="Mavromatis K."/>
            <person name="Ovchinikova G."/>
            <person name="Pati A."/>
            <person name="Chen A."/>
            <person name="Palaniappan K."/>
            <person name="Land M."/>
            <person name="Hauser L."/>
            <person name="Brambilla E.M."/>
            <person name="Kannan K.P."/>
            <person name="Rohde M."/>
            <person name="Tindall B.J."/>
            <person name="Goker M."/>
            <person name="Detter J.C."/>
            <person name="Woyke T."/>
            <person name="Bristow J."/>
            <person name="Eisen J.A."/>
            <person name="Markowitz V."/>
            <person name="Hugenholtz P."/>
            <person name="Kyrpides N.C."/>
            <person name="Klenk H.P."/>
            <person name="Lapidus A."/>
        </authorList>
    </citation>
    <scope>NUCLEOTIDE SEQUENCE [LARGE SCALE GENOMIC DNA]</scope>
    <source>
        <strain evidence="10">ATCC 33744 / DSM 2228 / GSL</strain>
    </source>
</reference>
<evidence type="ECO:0000313" key="10">
    <source>
        <dbReference type="Proteomes" id="UP000006866"/>
    </source>
</evidence>
<dbReference type="GO" id="GO:0008360">
    <property type="term" value="P:regulation of cell shape"/>
    <property type="evidence" value="ECO:0007669"/>
    <property type="project" value="UniProtKB-UniRule"/>
</dbReference>
<dbReference type="HOGENOM" id="CLU_020360_3_4_9"/>
<dbReference type="Pfam" id="PF01471">
    <property type="entry name" value="PG_binding_1"/>
    <property type="match status" value="1"/>
</dbReference>
<feature type="signal peptide" evidence="7">
    <location>
        <begin position="1"/>
        <end position="23"/>
    </location>
</feature>
<dbReference type="AlphaFoldDB" id="E3DNL9"/>
<proteinExistence type="predicted"/>
<accession>E3DNL9</accession>
<protein>
    <submittedName>
        <fullName evidence="9">ErfK/YbiS/YcfS/YnhG family protein</fullName>
    </submittedName>
</protein>
<dbReference type="KEGG" id="hpk:Hprae_1442"/>
<organism evidence="9 10">
    <name type="scientific">Halanaerobium praevalens (strain ATCC 33744 / DSM 2228 / GSL)</name>
    <dbReference type="NCBI Taxonomy" id="572479"/>
    <lineage>
        <taxon>Bacteria</taxon>
        <taxon>Bacillati</taxon>
        <taxon>Bacillota</taxon>
        <taxon>Clostridia</taxon>
        <taxon>Halanaerobiales</taxon>
        <taxon>Halanaerobiaceae</taxon>
        <taxon>Halanaerobium</taxon>
    </lineage>
</organism>
<feature type="domain" description="L,D-TPase catalytic" evidence="8">
    <location>
        <begin position="309"/>
        <end position="494"/>
    </location>
</feature>
<keyword evidence="5 6" id="KW-0961">Cell wall biogenesis/degradation</keyword>